<evidence type="ECO:0000313" key="3">
    <source>
        <dbReference type="EMBL" id="KAG0148963.1"/>
    </source>
</evidence>
<evidence type="ECO:0000256" key="1">
    <source>
        <dbReference type="SAM" id="Coils"/>
    </source>
</evidence>
<feature type="coiled-coil region" evidence="1">
    <location>
        <begin position="13"/>
        <end position="48"/>
    </location>
</feature>
<dbReference type="OrthoDB" id="8062037at2759"/>
<reference evidence="3" key="1">
    <citation type="submission" date="2013-11" db="EMBL/GenBank/DDBJ databases">
        <title>Genome sequence of the fusiform rust pathogen reveals effectors for host alternation and coevolution with pine.</title>
        <authorList>
            <consortium name="DOE Joint Genome Institute"/>
            <person name="Smith K."/>
            <person name="Pendleton A."/>
            <person name="Kubisiak T."/>
            <person name="Anderson C."/>
            <person name="Salamov A."/>
            <person name="Aerts A."/>
            <person name="Riley R."/>
            <person name="Clum A."/>
            <person name="Lindquist E."/>
            <person name="Ence D."/>
            <person name="Campbell M."/>
            <person name="Kronenberg Z."/>
            <person name="Feau N."/>
            <person name="Dhillon B."/>
            <person name="Hamelin R."/>
            <person name="Burleigh J."/>
            <person name="Smith J."/>
            <person name="Yandell M."/>
            <person name="Nelson C."/>
            <person name="Grigoriev I."/>
            <person name="Davis J."/>
        </authorList>
    </citation>
    <scope>NUCLEOTIDE SEQUENCE</scope>
    <source>
        <strain evidence="3">G11</strain>
    </source>
</reference>
<dbReference type="Proteomes" id="UP000886653">
    <property type="component" value="Unassembled WGS sequence"/>
</dbReference>
<evidence type="ECO:0008006" key="5">
    <source>
        <dbReference type="Google" id="ProtNLM"/>
    </source>
</evidence>
<proteinExistence type="predicted"/>
<evidence type="ECO:0000256" key="2">
    <source>
        <dbReference type="SAM" id="MobiDB-lite"/>
    </source>
</evidence>
<evidence type="ECO:0000313" key="4">
    <source>
        <dbReference type="Proteomes" id="UP000886653"/>
    </source>
</evidence>
<dbReference type="SUPFAM" id="SSF57850">
    <property type="entry name" value="RING/U-box"/>
    <property type="match status" value="1"/>
</dbReference>
<keyword evidence="1" id="KW-0175">Coiled coil</keyword>
<sequence>MIDFLFFFNPARMRRHRNAVTQAQVHLEEEEEEKENQAEVAVKLLKESQFVQGSSRDLEFKQHCPVCLVDYEVGDRTRELKCHYSHILHPDCARVSTTKAGIGVEDGRDEVEVQQMNEDPETS</sequence>
<accession>A0A9P6NMX9</accession>
<comment type="caution">
    <text evidence="3">The sequence shown here is derived from an EMBL/GenBank/DDBJ whole genome shotgun (WGS) entry which is preliminary data.</text>
</comment>
<keyword evidence="4" id="KW-1185">Reference proteome</keyword>
<dbReference type="InterPro" id="IPR013083">
    <property type="entry name" value="Znf_RING/FYVE/PHD"/>
</dbReference>
<dbReference type="EMBL" id="MU167232">
    <property type="protein sequence ID" value="KAG0148963.1"/>
    <property type="molecule type" value="Genomic_DNA"/>
</dbReference>
<organism evidence="3 4">
    <name type="scientific">Cronartium quercuum f. sp. fusiforme G11</name>
    <dbReference type="NCBI Taxonomy" id="708437"/>
    <lineage>
        <taxon>Eukaryota</taxon>
        <taxon>Fungi</taxon>
        <taxon>Dikarya</taxon>
        <taxon>Basidiomycota</taxon>
        <taxon>Pucciniomycotina</taxon>
        <taxon>Pucciniomycetes</taxon>
        <taxon>Pucciniales</taxon>
        <taxon>Coleosporiaceae</taxon>
        <taxon>Cronartium</taxon>
    </lineage>
</organism>
<dbReference type="Gene3D" id="3.30.40.10">
    <property type="entry name" value="Zinc/RING finger domain, C3HC4 (zinc finger)"/>
    <property type="match status" value="1"/>
</dbReference>
<gene>
    <name evidence="3" type="ORF">CROQUDRAFT_691605</name>
</gene>
<dbReference type="AlphaFoldDB" id="A0A9P6NMX9"/>
<feature type="region of interest" description="Disordered" evidence="2">
    <location>
        <begin position="103"/>
        <end position="123"/>
    </location>
</feature>
<name>A0A9P6NMX9_9BASI</name>
<protein>
    <recommendedName>
        <fullName evidence="5">RING-type domain-containing protein</fullName>
    </recommendedName>
</protein>